<dbReference type="InterPro" id="IPR037898">
    <property type="entry name" value="NudC_fam"/>
</dbReference>
<dbReference type="GO" id="GO:0006950">
    <property type="term" value="P:response to stress"/>
    <property type="evidence" value="ECO:0007669"/>
    <property type="project" value="UniProtKB-ARBA"/>
</dbReference>
<organism evidence="6 7">
    <name type="scientific">Buddleja alternifolia</name>
    <dbReference type="NCBI Taxonomy" id="168488"/>
    <lineage>
        <taxon>Eukaryota</taxon>
        <taxon>Viridiplantae</taxon>
        <taxon>Streptophyta</taxon>
        <taxon>Embryophyta</taxon>
        <taxon>Tracheophyta</taxon>
        <taxon>Spermatophyta</taxon>
        <taxon>Magnoliopsida</taxon>
        <taxon>eudicotyledons</taxon>
        <taxon>Gunneridae</taxon>
        <taxon>Pentapetalae</taxon>
        <taxon>asterids</taxon>
        <taxon>lamiids</taxon>
        <taxon>Lamiales</taxon>
        <taxon>Scrophulariaceae</taxon>
        <taxon>Buddlejeae</taxon>
        <taxon>Buddleja</taxon>
    </lineage>
</organism>
<comment type="subcellular location">
    <subcellularLocation>
        <location evidence="1">Cytoplasmic granule</location>
    </subcellularLocation>
</comment>
<dbReference type="AlphaFoldDB" id="A0AAV6WPV2"/>
<dbReference type="FunFam" id="2.60.40.790:FF:000001">
    <property type="entry name" value="Nuclear migration protein nudC"/>
    <property type="match status" value="1"/>
</dbReference>
<feature type="domain" description="CS" evidence="5">
    <location>
        <begin position="69"/>
        <end position="160"/>
    </location>
</feature>
<dbReference type="Gene3D" id="2.60.40.790">
    <property type="match status" value="1"/>
</dbReference>
<dbReference type="PANTHER" id="PTHR12356">
    <property type="entry name" value="NUCLEAR MOVEMENT PROTEIN NUDC"/>
    <property type="match status" value="1"/>
</dbReference>
<dbReference type="PROSITE" id="PS51203">
    <property type="entry name" value="CS"/>
    <property type="match status" value="1"/>
</dbReference>
<evidence type="ECO:0000313" key="7">
    <source>
        <dbReference type="Proteomes" id="UP000826271"/>
    </source>
</evidence>
<feature type="compositionally biased region" description="Basic and acidic residues" evidence="4">
    <location>
        <begin position="41"/>
        <end position="58"/>
    </location>
</feature>
<dbReference type="GO" id="GO:0005737">
    <property type="term" value="C:cytoplasm"/>
    <property type="evidence" value="ECO:0007669"/>
    <property type="project" value="TreeGrafter"/>
</dbReference>
<dbReference type="SUPFAM" id="SSF49764">
    <property type="entry name" value="HSP20-like chaperones"/>
    <property type="match status" value="1"/>
</dbReference>
<dbReference type="GO" id="GO:0051082">
    <property type="term" value="F:unfolded protein binding"/>
    <property type="evidence" value="ECO:0007669"/>
    <property type="project" value="TreeGrafter"/>
</dbReference>
<dbReference type="CDD" id="cd06467">
    <property type="entry name" value="p23_NUDC_like"/>
    <property type="match status" value="1"/>
</dbReference>
<evidence type="ECO:0000313" key="6">
    <source>
        <dbReference type="EMBL" id="KAG8369617.1"/>
    </source>
</evidence>
<comment type="caution">
    <text evidence="6">The sequence shown here is derived from an EMBL/GenBank/DDBJ whole genome shotgun (WGS) entry which is preliminary data.</text>
</comment>
<feature type="compositionally biased region" description="Polar residues" evidence="4">
    <location>
        <begin position="14"/>
        <end position="40"/>
    </location>
</feature>
<accession>A0AAV6WPV2</accession>
<proteinExistence type="predicted"/>
<dbReference type="InterPro" id="IPR007052">
    <property type="entry name" value="CS_dom"/>
</dbReference>
<dbReference type="PANTHER" id="PTHR12356:SF22">
    <property type="entry name" value="PROTEIN BOBBER 2-LIKE"/>
    <property type="match status" value="1"/>
</dbReference>
<reference evidence="6" key="1">
    <citation type="submission" date="2019-10" db="EMBL/GenBank/DDBJ databases">
        <authorList>
            <person name="Zhang R."/>
            <person name="Pan Y."/>
            <person name="Wang J."/>
            <person name="Ma R."/>
            <person name="Yu S."/>
        </authorList>
    </citation>
    <scope>NUCLEOTIDE SEQUENCE</scope>
    <source>
        <strain evidence="6">LA-IB0</strain>
        <tissue evidence="6">Leaf</tissue>
    </source>
</reference>
<evidence type="ECO:0000256" key="2">
    <source>
        <dbReference type="ARBA" id="ARBA00022490"/>
    </source>
</evidence>
<comment type="function">
    <text evidence="3">Small heat shock protein required for the establishment of auxin gradients and for patterning of the apical domain of the embryo. Involved in the specification of the cotyledon primordia. Also required for normal inflorescence and floral meristem function, normal developmental patterning and thermotolerance. Acts as a molecular chaperone.</text>
</comment>
<evidence type="ECO:0000256" key="4">
    <source>
        <dbReference type="SAM" id="MobiDB-lite"/>
    </source>
</evidence>
<evidence type="ECO:0000259" key="5">
    <source>
        <dbReference type="PROSITE" id="PS51203"/>
    </source>
</evidence>
<protein>
    <recommendedName>
        <fullName evidence="5">CS domain-containing protein</fullName>
    </recommendedName>
</protein>
<keyword evidence="2" id="KW-0963">Cytoplasm</keyword>
<name>A0AAV6WPV2_9LAMI</name>
<sequence>MAILSDFNEDDKNNQITTNPSSHESQLQLQKPKNNNIQSQTKDDQKKQEEKEEDEKPKQPLLPNKLNGLDTEKYSWGQSLEEINITIPVPPGTEATSITVVIETHKIKVGLKDQVPIIDGERELFQGVKVEDCLWSLEDKKTVSVLLTKIDRMNWWKSLLKGDPEINMQKVEPAPSRLSELDLETRSMVEKMMFDQRQKKKGLPTSDEIAGQDMMKKIMSQHPGIDLSGAKNFTRKA</sequence>
<feature type="region of interest" description="Disordered" evidence="4">
    <location>
        <begin position="1"/>
        <end position="68"/>
    </location>
</feature>
<evidence type="ECO:0000256" key="1">
    <source>
        <dbReference type="ARBA" id="ARBA00004463"/>
    </source>
</evidence>
<dbReference type="Proteomes" id="UP000826271">
    <property type="component" value="Unassembled WGS sequence"/>
</dbReference>
<dbReference type="InterPro" id="IPR008978">
    <property type="entry name" value="HSP20-like_chaperone"/>
</dbReference>
<gene>
    <name evidence="6" type="ORF">BUALT_Bualt14G0032300</name>
</gene>
<dbReference type="EMBL" id="WHWC01000014">
    <property type="protein sequence ID" value="KAG8369617.1"/>
    <property type="molecule type" value="Genomic_DNA"/>
</dbReference>
<dbReference type="GO" id="GO:0006457">
    <property type="term" value="P:protein folding"/>
    <property type="evidence" value="ECO:0007669"/>
    <property type="project" value="TreeGrafter"/>
</dbReference>
<keyword evidence="7" id="KW-1185">Reference proteome</keyword>
<evidence type="ECO:0000256" key="3">
    <source>
        <dbReference type="ARBA" id="ARBA00053226"/>
    </source>
</evidence>
<dbReference type="Pfam" id="PF04969">
    <property type="entry name" value="CS"/>
    <property type="match status" value="1"/>
</dbReference>